<evidence type="ECO:0000313" key="3">
    <source>
        <dbReference type="EMBL" id="EIJ87655.1"/>
    </source>
</evidence>
<reference evidence="3" key="1">
    <citation type="submission" date="2011-01" db="EMBL/GenBank/DDBJ databases">
        <title>The Genome Sequence of Nematocida parisii strain ERTm3.</title>
        <authorList>
            <consortium name="The Broad Institute Genome Sequencing Platform"/>
            <consortium name="The Broad Institute Genome Sequencing Center for Infectious Disease"/>
            <person name="Cuomo C."/>
            <person name="Troemel E."/>
            <person name="Young S.K."/>
            <person name="Zeng Q."/>
            <person name="Gargeya S."/>
            <person name="Fitzgerald M."/>
            <person name="Haas B."/>
            <person name="Abouelleil A."/>
            <person name="Alvarado L."/>
            <person name="Arachchi H.M."/>
            <person name="Berlin A."/>
            <person name="Chapman S.B."/>
            <person name="Gearin G."/>
            <person name="Goldberg J."/>
            <person name="Griggs A."/>
            <person name="Gujja S."/>
            <person name="Hansen M."/>
            <person name="Heiman D."/>
            <person name="Howarth C."/>
            <person name="Larimer J."/>
            <person name="Lui A."/>
            <person name="MacDonald P.J.P."/>
            <person name="McCowen C."/>
            <person name="Montmayeur A."/>
            <person name="Murphy C."/>
            <person name="Neiman D."/>
            <person name="Pearson M."/>
            <person name="Priest M."/>
            <person name="Roberts A."/>
            <person name="Saif S."/>
            <person name="Shea T."/>
            <person name="Sisk P."/>
            <person name="Stolte C."/>
            <person name="Sykes S."/>
            <person name="Wortman J."/>
            <person name="Nusbaum C."/>
            <person name="Birren B."/>
        </authorList>
    </citation>
    <scope>NUCLEOTIDE SEQUENCE</scope>
    <source>
        <strain evidence="3">ERTm3</strain>
    </source>
</reference>
<dbReference type="InParanoid" id="I3EEK8"/>
<keyword evidence="2" id="KW-0812">Transmembrane</keyword>
<accession>I3EEK8</accession>
<organism evidence="3 4">
    <name type="scientific">Nematocida parisii (strain ERTm3)</name>
    <name type="common">Nematode killer fungus</name>
    <dbReference type="NCBI Taxonomy" id="935791"/>
    <lineage>
        <taxon>Eukaryota</taxon>
        <taxon>Fungi</taxon>
        <taxon>Fungi incertae sedis</taxon>
        <taxon>Microsporidia</taxon>
        <taxon>Nematocida</taxon>
    </lineage>
</organism>
<dbReference type="OMA" id="WENAPST"/>
<keyword evidence="2" id="KW-0472">Membrane</keyword>
<dbReference type="EMBL" id="GL870881">
    <property type="protein sequence ID" value="EIJ87655.1"/>
    <property type="molecule type" value="Genomic_DNA"/>
</dbReference>
<keyword evidence="4" id="KW-1185">Reference proteome</keyword>
<evidence type="ECO:0000256" key="1">
    <source>
        <dbReference type="SAM" id="MobiDB-lite"/>
    </source>
</evidence>
<feature type="compositionally biased region" description="Polar residues" evidence="1">
    <location>
        <begin position="183"/>
        <end position="201"/>
    </location>
</feature>
<dbReference type="VEuPathDB" id="MicrosporidiaDB:NEQG_02202"/>
<protein>
    <submittedName>
        <fullName evidence="3">Uncharacterized protein</fullName>
    </submittedName>
</protein>
<dbReference type="Proteomes" id="UP000002872">
    <property type="component" value="Unassembled WGS sequence"/>
</dbReference>
<sequence>MFLSTSLFLAWFTGAFRVILIGVYIYWILYLCSDWSLRNKDVYICAGLVDIMMHRPFIHNSTLFIICLIYLSTVRTSGILSWINPFSYNGATTNPQEDLRVNTLSINNPVYMEFIHELSYKNTAIDKIIEIYEDEDWINKISALSVINLCIDRPSINIILNNLPILKDASHLHIQLERQSVITSGGSTQPDEQPNTAQSIGHDNDQSSEQTDTEKAKIHKNLETLFKNLGLTRIKKLTFSGIDLEKKLLNCLYVNNHSLTALSFIHCTLLGDVIKQRFLETFIMMLKRFNYISSFSFINCQLKKQIDMYMDVPNYTDLFLSEMDKSINNEIILHIEGESECVVVTLLKLLNSFKEVSLSNNSLLSLDFLESPEIETRLSGLESFHLRNEPALMYFEPPFSKITPNLQELLLIGINPRIRVSTQFFLYELLNVETISLDAHIFEQIGYNSTLFMNNKQDIRAYGGGIDSSDTLYIRIATEVFNITKKDLCQNTSRIKVQIFSDTIEKASDEVRIILPKSLGTEILTIEVFSNSTANTESITNLIKAITSRYENIEILSVIFSSRIKQKYIDISFLKELPSLQLFSFENLEADIIFNSGASQGYFSKGLNYNVLSLCKEDDTWVSMSATPNYILHAVDVRYFSQWATLPIIYNPVLSPISRLNALPQPTFIPEENIKYIELKRQEKNDRNVLKRFVNNNKKCTSPKCITGFSKWQPANNLNSSTKTKIASNPTRYENYFMVLTCGHYICIECVEHAKPQKNTSLIEMGKSFITNPYTVVKVAKELLIRKKVSQKLSKASVSMKCLVPECINSNRFVLYNYTSEINYIYEYII</sequence>
<dbReference type="AlphaFoldDB" id="I3EEK8"/>
<keyword evidence="2" id="KW-1133">Transmembrane helix</keyword>
<feature type="region of interest" description="Disordered" evidence="1">
    <location>
        <begin position="183"/>
        <end position="214"/>
    </location>
</feature>
<name>I3EEK8_NEMP3</name>
<feature type="transmembrane region" description="Helical" evidence="2">
    <location>
        <begin position="6"/>
        <end position="30"/>
    </location>
</feature>
<dbReference type="OrthoDB" id="2188503at2759"/>
<evidence type="ECO:0000313" key="4">
    <source>
        <dbReference type="Proteomes" id="UP000002872"/>
    </source>
</evidence>
<evidence type="ECO:0000256" key="2">
    <source>
        <dbReference type="SAM" id="Phobius"/>
    </source>
</evidence>
<proteinExistence type="predicted"/>
<feature type="transmembrane region" description="Helical" evidence="2">
    <location>
        <begin position="62"/>
        <end position="83"/>
    </location>
</feature>
<gene>
    <name evidence="3" type="ORF">NEQG_02202</name>
</gene>
<dbReference type="HOGENOM" id="CLU_370090_0_0_1"/>